<feature type="transmembrane region" description="Helical" evidence="5">
    <location>
        <begin position="57"/>
        <end position="76"/>
    </location>
</feature>
<dbReference type="PANTHER" id="PTHR32322:SF2">
    <property type="entry name" value="EAMA DOMAIN-CONTAINING PROTEIN"/>
    <property type="match status" value="1"/>
</dbReference>
<organism evidence="7 8">
    <name type="scientific">Haloarcula japonica (strain ATCC 49778 / DSM 6131 / JCM 7785 / NBRC 101032 / NCIMB 13157 / TR-1)</name>
    <dbReference type="NCBI Taxonomy" id="1227453"/>
    <lineage>
        <taxon>Archaea</taxon>
        <taxon>Methanobacteriati</taxon>
        <taxon>Methanobacteriota</taxon>
        <taxon>Stenosarchaea group</taxon>
        <taxon>Halobacteria</taxon>
        <taxon>Halobacteriales</taxon>
        <taxon>Haloarculaceae</taxon>
        <taxon>Haloarcula</taxon>
    </lineage>
</organism>
<dbReference type="Proteomes" id="UP000011524">
    <property type="component" value="Unassembled WGS sequence"/>
</dbReference>
<feature type="transmembrane region" description="Helical" evidence="5">
    <location>
        <begin position="296"/>
        <end position="313"/>
    </location>
</feature>
<dbReference type="eggNOG" id="arCOG00272">
    <property type="taxonomic scope" value="Archaea"/>
</dbReference>
<gene>
    <name evidence="7" type="ORF">C444_02311</name>
</gene>
<dbReference type="AlphaFoldDB" id="M0LLD4"/>
<keyword evidence="4 5" id="KW-0472">Membrane</keyword>
<dbReference type="PANTHER" id="PTHR32322">
    <property type="entry name" value="INNER MEMBRANE TRANSPORTER"/>
    <property type="match status" value="1"/>
</dbReference>
<feature type="domain" description="EamA" evidence="6">
    <location>
        <begin position="27"/>
        <end position="162"/>
    </location>
</feature>
<feature type="transmembrane region" description="Helical" evidence="5">
    <location>
        <begin position="123"/>
        <end position="140"/>
    </location>
</feature>
<evidence type="ECO:0000256" key="3">
    <source>
        <dbReference type="ARBA" id="ARBA00022989"/>
    </source>
</evidence>
<reference evidence="7 8" key="1">
    <citation type="journal article" date="2014" name="PLoS Genet.">
        <title>Phylogenetically driven sequencing of extremely halophilic archaea reveals strategies for static and dynamic osmo-response.</title>
        <authorList>
            <person name="Becker E.A."/>
            <person name="Seitzer P.M."/>
            <person name="Tritt A."/>
            <person name="Larsen D."/>
            <person name="Krusor M."/>
            <person name="Yao A.I."/>
            <person name="Wu D."/>
            <person name="Madern D."/>
            <person name="Eisen J.A."/>
            <person name="Darling A.E."/>
            <person name="Facciotti M.T."/>
        </authorList>
    </citation>
    <scope>NUCLEOTIDE SEQUENCE [LARGE SCALE GENOMIC DNA]</scope>
    <source>
        <strain evidence="8">ATCC 49778 / DSM 6131 / JCM 7785 / NBRC 101032 / NCIMB 13157 / TR-1</strain>
    </source>
</reference>
<protein>
    <recommendedName>
        <fullName evidence="6">EamA domain-containing protein</fullName>
    </recommendedName>
</protein>
<keyword evidence="3 5" id="KW-1133">Transmembrane helix</keyword>
<dbReference type="Pfam" id="PF00892">
    <property type="entry name" value="EamA"/>
    <property type="match status" value="2"/>
</dbReference>
<evidence type="ECO:0000256" key="5">
    <source>
        <dbReference type="SAM" id="Phobius"/>
    </source>
</evidence>
<feature type="transmembrane region" description="Helical" evidence="5">
    <location>
        <begin position="241"/>
        <end position="263"/>
    </location>
</feature>
<feature type="transmembrane region" description="Helical" evidence="5">
    <location>
        <begin position="28"/>
        <end position="45"/>
    </location>
</feature>
<evidence type="ECO:0000313" key="7">
    <source>
        <dbReference type="EMBL" id="EMA34331.1"/>
    </source>
</evidence>
<dbReference type="EMBL" id="AOLY01000005">
    <property type="protein sequence ID" value="EMA34331.1"/>
    <property type="molecule type" value="Genomic_DNA"/>
</dbReference>
<dbReference type="STRING" id="1227453.C444_02311"/>
<evidence type="ECO:0000256" key="4">
    <source>
        <dbReference type="ARBA" id="ARBA00023136"/>
    </source>
</evidence>
<keyword evidence="2 5" id="KW-0812">Transmembrane</keyword>
<dbReference type="SUPFAM" id="SSF103481">
    <property type="entry name" value="Multidrug resistance efflux transporter EmrE"/>
    <property type="match status" value="2"/>
</dbReference>
<dbReference type="InterPro" id="IPR037185">
    <property type="entry name" value="EmrE-like"/>
</dbReference>
<feature type="transmembrane region" description="Helical" evidence="5">
    <location>
        <begin position="146"/>
        <end position="169"/>
    </location>
</feature>
<feature type="transmembrane region" description="Helical" evidence="5">
    <location>
        <begin position="181"/>
        <end position="200"/>
    </location>
</feature>
<feature type="domain" description="EamA" evidence="6">
    <location>
        <begin position="183"/>
        <end position="312"/>
    </location>
</feature>
<dbReference type="Gene3D" id="1.10.3730.20">
    <property type="match status" value="1"/>
</dbReference>
<feature type="transmembrane region" description="Helical" evidence="5">
    <location>
        <begin position="212"/>
        <end position="229"/>
    </location>
</feature>
<dbReference type="GO" id="GO:0016020">
    <property type="term" value="C:membrane"/>
    <property type="evidence" value="ECO:0007669"/>
    <property type="project" value="UniProtKB-SubCell"/>
</dbReference>
<evidence type="ECO:0000256" key="2">
    <source>
        <dbReference type="ARBA" id="ARBA00022692"/>
    </source>
</evidence>
<dbReference type="InterPro" id="IPR000620">
    <property type="entry name" value="EamA_dom"/>
</dbReference>
<evidence type="ECO:0000256" key="1">
    <source>
        <dbReference type="ARBA" id="ARBA00004141"/>
    </source>
</evidence>
<evidence type="ECO:0000259" key="6">
    <source>
        <dbReference type="Pfam" id="PF00892"/>
    </source>
</evidence>
<sequence>MLAIAVPDTSPKGTVIAVGQSLSTVNVGIAYAVLSALIFGVYLFVMKRWFTEYPSPVFLLLTYSIVPIVYLPIVFVSNEPFLPAGNRINVLSSILAVTAVTAVGLLTLFRAIRVGEVSYVSPISKIVPVFVLPLEVGLLGQHLSPLQVGGVVVATAAVYVANWQGTALLAPLKRARQSRPAQLALLSAAAFALVDVSKRVLMQELAIEPTTYIPVMAVGIAVLMTPLAFRYQVPPGWRGDLPKFVVAAMFVAYANHIVLLSFQLLPASIVSPIVNGQAIVAVILGAIVLDEAQFRARLAAAGLAIVGIAMISVG</sequence>
<feature type="transmembrane region" description="Helical" evidence="5">
    <location>
        <begin position="88"/>
        <end position="111"/>
    </location>
</feature>
<accession>M0LLD4</accession>
<keyword evidence="8" id="KW-1185">Reference proteome</keyword>
<comment type="caution">
    <text evidence="7">The sequence shown here is derived from an EMBL/GenBank/DDBJ whole genome shotgun (WGS) entry which is preliminary data.</text>
</comment>
<name>M0LLD4_HALJT</name>
<dbReference type="InterPro" id="IPR050638">
    <property type="entry name" value="AA-Vitamin_Transporters"/>
</dbReference>
<evidence type="ECO:0000313" key="8">
    <source>
        <dbReference type="Proteomes" id="UP000011524"/>
    </source>
</evidence>
<comment type="subcellular location">
    <subcellularLocation>
        <location evidence="1">Membrane</location>
        <topology evidence="1">Multi-pass membrane protein</topology>
    </subcellularLocation>
</comment>
<dbReference type="PATRIC" id="fig|1227453.3.peg.471"/>
<feature type="transmembrane region" description="Helical" evidence="5">
    <location>
        <begin position="269"/>
        <end position="289"/>
    </location>
</feature>
<proteinExistence type="predicted"/>